<keyword evidence="1" id="KW-0238">DNA-binding</keyword>
<reference evidence="3 4" key="1">
    <citation type="submission" date="2019-04" db="EMBL/GenBank/DDBJ databases">
        <title>Lysinibacillus genome sequencing.</title>
        <authorList>
            <person name="Dunlap C."/>
        </authorList>
    </citation>
    <scope>NUCLEOTIDE SEQUENCE [LARGE SCALE GENOMIC DNA]</scope>
    <source>
        <strain evidence="3 4">CCTCC AB 2010389</strain>
    </source>
</reference>
<sequence>MCIVSYTRWCRNLVNIVVCNNVKKFRLLKSMTQQELADKAFVHRQTIVSIENRSYAPSIVVAYAISLVLEKDIKEVFYIDKGGVS</sequence>
<dbReference type="Proteomes" id="UP000308744">
    <property type="component" value="Unassembled WGS sequence"/>
</dbReference>
<accession>A0A4U2Z4V2</accession>
<dbReference type="CDD" id="cd00093">
    <property type="entry name" value="HTH_XRE"/>
    <property type="match status" value="1"/>
</dbReference>
<protein>
    <submittedName>
        <fullName evidence="3">Helix-turn-helix transcriptional regulator</fullName>
    </submittedName>
</protein>
<proteinExistence type="predicted"/>
<feature type="domain" description="HTH cro/C1-type" evidence="2">
    <location>
        <begin position="22"/>
        <end position="76"/>
    </location>
</feature>
<evidence type="ECO:0000259" key="2">
    <source>
        <dbReference type="PROSITE" id="PS50943"/>
    </source>
</evidence>
<dbReference type="PROSITE" id="PS50943">
    <property type="entry name" value="HTH_CROC1"/>
    <property type="match status" value="1"/>
</dbReference>
<dbReference type="InterPro" id="IPR010982">
    <property type="entry name" value="Lambda_DNA-bd_dom_sf"/>
</dbReference>
<name>A0A4U2Z4V2_9BACI</name>
<dbReference type="PANTHER" id="PTHR46558">
    <property type="entry name" value="TRACRIPTIONAL REGULATORY PROTEIN-RELATED-RELATED"/>
    <property type="match status" value="1"/>
</dbReference>
<evidence type="ECO:0000256" key="1">
    <source>
        <dbReference type="ARBA" id="ARBA00023125"/>
    </source>
</evidence>
<dbReference type="SMART" id="SM00530">
    <property type="entry name" value="HTH_XRE"/>
    <property type="match status" value="1"/>
</dbReference>
<dbReference type="PANTHER" id="PTHR46558:SF4">
    <property type="entry name" value="DNA-BIDING PHAGE PROTEIN"/>
    <property type="match status" value="1"/>
</dbReference>
<dbReference type="Pfam" id="PF01381">
    <property type="entry name" value="HTH_3"/>
    <property type="match status" value="1"/>
</dbReference>
<dbReference type="GO" id="GO:0003677">
    <property type="term" value="F:DNA binding"/>
    <property type="evidence" value="ECO:0007669"/>
    <property type="project" value="UniProtKB-KW"/>
</dbReference>
<keyword evidence="4" id="KW-1185">Reference proteome</keyword>
<organism evidence="3 4">
    <name type="scientific">Lysinibacillus mangiferihumi</name>
    <dbReference type="NCBI Taxonomy" id="1130819"/>
    <lineage>
        <taxon>Bacteria</taxon>
        <taxon>Bacillati</taxon>
        <taxon>Bacillota</taxon>
        <taxon>Bacilli</taxon>
        <taxon>Bacillales</taxon>
        <taxon>Bacillaceae</taxon>
        <taxon>Lysinibacillus</taxon>
    </lineage>
</organism>
<dbReference type="AlphaFoldDB" id="A0A4U2Z4V2"/>
<dbReference type="SUPFAM" id="SSF47413">
    <property type="entry name" value="lambda repressor-like DNA-binding domains"/>
    <property type="match status" value="1"/>
</dbReference>
<dbReference type="EMBL" id="SZPU01000032">
    <property type="protein sequence ID" value="TKI69198.1"/>
    <property type="molecule type" value="Genomic_DNA"/>
</dbReference>
<evidence type="ECO:0000313" key="4">
    <source>
        <dbReference type="Proteomes" id="UP000308744"/>
    </source>
</evidence>
<dbReference type="Gene3D" id="1.10.260.40">
    <property type="entry name" value="lambda repressor-like DNA-binding domains"/>
    <property type="match status" value="1"/>
</dbReference>
<dbReference type="InterPro" id="IPR001387">
    <property type="entry name" value="Cro/C1-type_HTH"/>
</dbReference>
<gene>
    <name evidence="3" type="ORF">FC756_09545</name>
</gene>
<comment type="caution">
    <text evidence="3">The sequence shown here is derived from an EMBL/GenBank/DDBJ whole genome shotgun (WGS) entry which is preliminary data.</text>
</comment>
<evidence type="ECO:0000313" key="3">
    <source>
        <dbReference type="EMBL" id="TKI69198.1"/>
    </source>
</evidence>